<accession>A0A926NDY9</accession>
<keyword evidence="1" id="KW-0472">Membrane</keyword>
<evidence type="ECO:0000256" key="1">
    <source>
        <dbReference type="SAM" id="Phobius"/>
    </source>
</evidence>
<evidence type="ECO:0000313" key="3">
    <source>
        <dbReference type="Proteomes" id="UP000626844"/>
    </source>
</evidence>
<feature type="transmembrane region" description="Helical" evidence="1">
    <location>
        <begin position="12"/>
        <end position="35"/>
    </location>
</feature>
<organism evidence="2 3">
    <name type="scientific">Metabacillus arenae</name>
    <dbReference type="NCBI Taxonomy" id="2771434"/>
    <lineage>
        <taxon>Bacteria</taxon>
        <taxon>Bacillati</taxon>
        <taxon>Bacillota</taxon>
        <taxon>Bacilli</taxon>
        <taxon>Bacillales</taxon>
        <taxon>Bacillaceae</taxon>
        <taxon>Metabacillus</taxon>
    </lineage>
</organism>
<protein>
    <submittedName>
        <fullName evidence="2">Uncharacterized protein</fullName>
    </submittedName>
</protein>
<keyword evidence="1" id="KW-1133">Transmembrane helix</keyword>
<comment type="caution">
    <text evidence="2">The sequence shown here is derived from an EMBL/GenBank/DDBJ whole genome shotgun (WGS) entry which is preliminary data.</text>
</comment>
<dbReference type="EMBL" id="JACXAI010000004">
    <property type="protein sequence ID" value="MBD1379481.1"/>
    <property type="molecule type" value="Genomic_DNA"/>
</dbReference>
<reference evidence="2" key="1">
    <citation type="submission" date="2020-09" db="EMBL/GenBank/DDBJ databases">
        <title>A novel bacterium of genus Bacillus, isolated from South China Sea.</title>
        <authorList>
            <person name="Huang H."/>
            <person name="Mo K."/>
            <person name="Hu Y."/>
        </authorList>
    </citation>
    <scope>NUCLEOTIDE SEQUENCE</scope>
    <source>
        <strain evidence="2">IB182487</strain>
    </source>
</reference>
<keyword evidence="1" id="KW-0812">Transmembrane</keyword>
<gene>
    <name evidence="2" type="ORF">IC621_04500</name>
</gene>
<dbReference type="AlphaFoldDB" id="A0A926NDY9"/>
<dbReference type="RefSeq" id="WP_191156175.1">
    <property type="nucleotide sequence ID" value="NZ_JACXAI010000004.1"/>
</dbReference>
<proteinExistence type="predicted"/>
<dbReference type="Proteomes" id="UP000626844">
    <property type="component" value="Unassembled WGS sequence"/>
</dbReference>
<sequence length="64" mass="7461">MKIVISIKQFSFFLRFAYLLFFGSVIFKFISQYYVHDLGQPIDDGRCSKQLLAMVSELSSENEN</sequence>
<evidence type="ECO:0000313" key="2">
    <source>
        <dbReference type="EMBL" id="MBD1379481.1"/>
    </source>
</evidence>
<keyword evidence="3" id="KW-1185">Reference proteome</keyword>
<name>A0A926NDY9_9BACI</name>